<dbReference type="PANTHER" id="PTHR10344:SF4">
    <property type="entry name" value="UMP-CMP KINASE 2, MITOCHONDRIAL"/>
    <property type="match status" value="1"/>
</dbReference>
<evidence type="ECO:0000313" key="11">
    <source>
        <dbReference type="Proteomes" id="UP000225706"/>
    </source>
</evidence>
<reference evidence="11" key="1">
    <citation type="journal article" date="2017" name="bioRxiv">
        <title>Comparative analysis of the genomes of Stylophora pistillata and Acropora digitifera provides evidence for extensive differences between species of corals.</title>
        <authorList>
            <person name="Voolstra C.R."/>
            <person name="Li Y."/>
            <person name="Liew Y.J."/>
            <person name="Baumgarten S."/>
            <person name="Zoccola D."/>
            <person name="Flot J.-F."/>
            <person name="Tambutte S."/>
            <person name="Allemand D."/>
            <person name="Aranda M."/>
        </authorList>
    </citation>
    <scope>NUCLEOTIDE SEQUENCE [LARGE SCALE GENOMIC DNA]</scope>
</reference>
<dbReference type="SUPFAM" id="SSF52540">
    <property type="entry name" value="P-loop containing nucleoside triphosphate hydrolases"/>
    <property type="match status" value="2"/>
</dbReference>
<comment type="caution">
    <text evidence="10">The sequence shown here is derived from an EMBL/GenBank/DDBJ whole genome shotgun (WGS) entry which is preliminary data.</text>
</comment>
<name>A0A2B4R091_STYPI</name>
<evidence type="ECO:0000256" key="8">
    <source>
        <dbReference type="ARBA" id="ARBA00048743"/>
    </source>
</evidence>
<dbReference type="PANTHER" id="PTHR10344">
    <property type="entry name" value="THYMIDYLATE KINASE"/>
    <property type="match status" value="1"/>
</dbReference>
<organism evidence="10 11">
    <name type="scientific">Stylophora pistillata</name>
    <name type="common">Smooth cauliflower coral</name>
    <dbReference type="NCBI Taxonomy" id="50429"/>
    <lineage>
        <taxon>Eukaryota</taxon>
        <taxon>Metazoa</taxon>
        <taxon>Cnidaria</taxon>
        <taxon>Anthozoa</taxon>
        <taxon>Hexacorallia</taxon>
        <taxon>Scleractinia</taxon>
        <taxon>Astrocoeniina</taxon>
        <taxon>Pocilloporidae</taxon>
        <taxon>Stylophora</taxon>
    </lineage>
</organism>
<dbReference type="GO" id="GO:0006227">
    <property type="term" value="P:dUDP biosynthetic process"/>
    <property type="evidence" value="ECO:0007669"/>
    <property type="project" value="TreeGrafter"/>
</dbReference>
<dbReference type="SMART" id="SM00936">
    <property type="entry name" value="PBP5_C"/>
    <property type="match status" value="1"/>
</dbReference>
<sequence>MLAVNGTESERERTRECEGLLWWGYSYFASPTLFRKGNVVVPVDVWEGSAPTVDAVCTRDVSVSVPKKDLGKLKAKVIYDSPVQAPVQRGQALGKVRFTLGDEVLAEVPIIAAEDVEKAGALKRIGKNLEAKFITLEGGEGSGKSTQIQKIKAFLESKEIQVYLTREPGGSPQAEEIRKLLVEGETGRWDGLSEYLLLSAARRQHLIQTIWPALAKGKWVICDRFQDSSVAYQGYGHGVSLPFLDEVYRHIAGDFQPHLTLVMDIPLKEGLSRTQDRDHGAEDRYERMDLNFHERLAKGNLVMSGILISHQETLDTLNSLLKSDRIPHGLLLVGPEGIGKSKVAYRLQHALLEGEQAISSHALEHNTPTGQLLRSGVHPDALWMTRKTNEKTGKLSQGISVEEARKVTAFFQRKPALSKRRIVVVDAVDDLNMNGANALLKVLEEPPVGATLILIAHRMSKVLPTLRSRSQMISLRALSSEELKSFVKSEFGTLSPDESDALVALSAGSPGCAKMLYDQGGLEVFDQFLTVVKALNTPDFSAVLNDFVAQMTVRPKKGQENQKTPFQILRFIMEV</sequence>
<evidence type="ECO:0000256" key="6">
    <source>
        <dbReference type="ARBA" id="ARBA00022777"/>
    </source>
</evidence>
<dbReference type="GO" id="GO:0006233">
    <property type="term" value="P:dTDP biosynthetic process"/>
    <property type="evidence" value="ECO:0007669"/>
    <property type="project" value="InterPro"/>
</dbReference>
<dbReference type="InterPro" id="IPR039430">
    <property type="entry name" value="Thymidylate_kin-like_dom"/>
</dbReference>
<dbReference type="InterPro" id="IPR037167">
    <property type="entry name" value="Peptidase_S11_C_sf"/>
</dbReference>
<evidence type="ECO:0000256" key="3">
    <source>
        <dbReference type="ARBA" id="ARBA00022679"/>
    </source>
</evidence>
<dbReference type="InterPro" id="IPR015956">
    <property type="entry name" value="Peniciliin-bd_prot_C_sf"/>
</dbReference>
<dbReference type="Pfam" id="PF02223">
    <property type="entry name" value="Thymidylate_kin"/>
    <property type="match status" value="1"/>
</dbReference>
<dbReference type="Gene3D" id="2.60.410.10">
    <property type="entry name" value="D-Ala-D-Ala carboxypeptidase, C-terminal domain"/>
    <property type="match status" value="1"/>
</dbReference>
<evidence type="ECO:0000256" key="1">
    <source>
        <dbReference type="ARBA" id="ARBA00009776"/>
    </source>
</evidence>
<dbReference type="OrthoDB" id="10532632at2759"/>
<gene>
    <name evidence="10" type="primary">tmk</name>
    <name evidence="10" type="ORF">AWC38_SpisGene25373</name>
</gene>
<keyword evidence="3" id="KW-0808">Transferase</keyword>
<dbReference type="InterPro" id="IPR018094">
    <property type="entry name" value="Thymidylate_kinase"/>
</dbReference>
<dbReference type="Gene3D" id="3.40.50.300">
    <property type="entry name" value="P-loop containing nucleotide triphosphate hydrolases"/>
    <property type="match status" value="2"/>
</dbReference>
<dbReference type="InterPro" id="IPR012907">
    <property type="entry name" value="Peptidase_S11_C"/>
</dbReference>
<keyword evidence="11" id="KW-1185">Reference proteome</keyword>
<dbReference type="EMBL" id="LSMT01003575">
    <property type="protein sequence ID" value="PFX11121.1"/>
    <property type="molecule type" value="Genomic_DNA"/>
</dbReference>
<dbReference type="InterPro" id="IPR018095">
    <property type="entry name" value="Thymidylate_kin_CS"/>
</dbReference>
<evidence type="ECO:0000256" key="2">
    <source>
        <dbReference type="ARBA" id="ARBA00012980"/>
    </source>
</evidence>
<keyword evidence="5" id="KW-0547">Nucleotide-binding</keyword>
<dbReference type="Proteomes" id="UP000225706">
    <property type="component" value="Unassembled WGS sequence"/>
</dbReference>
<feature type="non-terminal residue" evidence="10">
    <location>
        <position position="575"/>
    </location>
</feature>
<evidence type="ECO:0000259" key="9">
    <source>
        <dbReference type="SMART" id="SM00936"/>
    </source>
</evidence>
<dbReference type="GO" id="GO:0009002">
    <property type="term" value="F:serine-type D-Ala-D-Ala carboxypeptidase activity"/>
    <property type="evidence" value="ECO:0007669"/>
    <property type="project" value="InterPro"/>
</dbReference>
<dbReference type="GO" id="GO:0004798">
    <property type="term" value="F:dTMP kinase activity"/>
    <property type="evidence" value="ECO:0007669"/>
    <property type="project" value="UniProtKB-EC"/>
</dbReference>
<dbReference type="CDD" id="cd01672">
    <property type="entry name" value="TMPK"/>
    <property type="match status" value="1"/>
</dbReference>
<keyword evidence="6 10" id="KW-0418">Kinase</keyword>
<evidence type="ECO:0000256" key="5">
    <source>
        <dbReference type="ARBA" id="ARBA00022741"/>
    </source>
</evidence>
<dbReference type="GO" id="GO:0006508">
    <property type="term" value="P:proteolysis"/>
    <property type="evidence" value="ECO:0007669"/>
    <property type="project" value="InterPro"/>
</dbReference>
<dbReference type="EC" id="2.7.4.9" evidence="2"/>
<dbReference type="SUPFAM" id="SSF69189">
    <property type="entry name" value="Penicillin-binding protein associated domain"/>
    <property type="match status" value="1"/>
</dbReference>
<accession>A0A2B4R091</accession>
<protein>
    <recommendedName>
        <fullName evidence="2">dTMP kinase</fullName>
        <ecNumber evidence="2">2.7.4.9</ecNumber>
    </recommendedName>
</protein>
<evidence type="ECO:0000256" key="7">
    <source>
        <dbReference type="ARBA" id="ARBA00022840"/>
    </source>
</evidence>
<evidence type="ECO:0000313" key="10">
    <source>
        <dbReference type="EMBL" id="PFX11121.1"/>
    </source>
</evidence>
<dbReference type="GO" id="GO:0005829">
    <property type="term" value="C:cytosol"/>
    <property type="evidence" value="ECO:0007669"/>
    <property type="project" value="TreeGrafter"/>
</dbReference>
<dbReference type="Pfam" id="PF07943">
    <property type="entry name" value="PBP5_C"/>
    <property type="match status" value="1"/>
</dbReference>
<evidence type="ECO:0000256" key="4">
    <source>
        <dbReference type="ARBA" id="ARBA00022727"/>
    </source>
</evidence>
<proteinExistence type="inferred from homology"/>
<dbReference type="GO" id="GO:0005524">
    <property type="term" value="F:ATP binding"/>
    <property type="evidence" value="ECO:0007669"/>
    <property type="project" value="UniProtKB-KW"/>
</dbReference>
<feature type="domain" description="Peptidase S11 D-Ala-D-Ala carboxypeptidase A C-terminal" evidence="9">
    <location>
        <begin position="28"/>
        <end position="118"/>
    </location>
</feature>
<dbReference type="AlphaFoldDB" id="A0A2B4R091"/>
<keyword evidence="4" id="KW-0545">Nucleotide biosynthesis</keyword>
<dbReference type="NCBIfam" id="TIGR00041">
    <property type="entry name" value="DTMP_kinase"/>
    <property type="match status" value="1"/>
</dbReference>
<dbReference type="InterPro" id="IPR027417">
    <property type="entry name" value="P-loop_NTPase"/>
</dbReference>
<dbReference type="FunFam" id="3.40.50.300:FF:000225">
    <property type="entry name" value="Thymidylate kinase"/>
    <property type="match status" value="1"/>
</dbReference>
<dbReference type="STRING" id="50429.A0A2B4R091"/>
<dbReference type="GO" id="GO:0006235">
    <property type="term" value="P:dTTP biosynthetic process"/>
    <property type="evidence" value="ECO:0007669"/>
    <property type="project" value="TreeGrafter"/>
</dbReference>
<keyword evidence="7" id="KW-0067">ATP-binding</keyword>
<dbReference type="Pfam" id="PF13177">
    <property type="entry name" value="DNA_pol3_delta2"/>
    <property type="match status" value="1"/>
</dbReference>
<comment type="similarity">
    <text evidence="1">Belongs to the thymidylate kinase family.</text>
</comment>
<comment type="catalytic activity">
    <reaction evidence="8">
        <text>dTMP + ATP = dTDP + ADP</text>
        <dbReference type="Rhea" id="RHEA:13517"/>
        <dbReference type="ChEBI" id="CHEBI:30616"/>
        <dbReference type="ChEBI" id="CHEBI:58369"/>
        <dbReference type="ChEBI" id="CHEBI:63528"/>
        <dbReference type="ChEBI" id="CHEBI:456216"/>
        <dbReference type="EC" id="2.7.4.9"/>
    </reaction>
</comment>
<dbReference type="HAMAP" id="MF_00165">
    <property type="entry name" value="Thymidylate_kinase"/>
    <property type="match status" value="1"/>
</dbReference>
<dbReference type="PROSITE" id="PS01331">
    <property type="entry name" value="THYMIDYLATE_KINASE"/>
    <property type="match status" value="1"/>
</dbReference>